<evidence type="ECO:0000256" key="1">
    <source>
        <dbReference type="ARBA" id="ARBA00004651"/>
    </source>
</evidence>
<dbReference type="InterPro" id="IPR011701">
    <property type="entry name" value="MFS"/>
</dbReference>
<evidence type="ECO:0000256" key="3">
    <source>
        <dbReference type="ARBA" id="ARBA00022989"/>
    </source>
</evidence>
<dbReference type="RefSeq" id="WP_128559471.1">
    <property type="nucleotide sequence ID" value="NZ_QUAK01000231.1"/>
</dbReference>
<organism evidence="8 9">
    <name type="scientific">Streptomyces triticagri</name>
    <dbReference type="NCBI Taxonomy" id="2293568"/>
    <lineage>
        <taxon>Bacteria</taxon>
        <taxon>Bacillati</taxon>
        <taxon>Actinomycetota</taxon>
        <taxon>Actinomycetes</taxon>
        <taxon>Kitasatosporales</taxon>
        <taxon>Streptomycetaceae</taxon>
        <taxon>Streptomyces</taxon>
    </lineage>
</organism>
<dbReference type="InterPro" id="IPR020846">
    <property type="entry name" value="MFS_dom"/>
</dbReference>
<protein>
    <submittedName>
        <fullName evidence="8">MFS transporter</fullName>
    </submittedName>
</protein>
<name>A0A372LVZ4_9ACTN</name>
<dbReference type="Gene3D" id="1.20.1250.20">
    <property type="entry name" value="MFS general substrate transporter like domains"/>
    <property type="match status" value="2"/>
</dbReference>
<feature type="transmembrane region" description="Helical" evidence="6">
    <location>
        <begin position="132"/>
        <end position="155"/>
    </location>
</feature>
<keyword evidence="3 6" id="KW-1133">Transmembrane helix</keyword>
<evidence type="ECO:0000256" key="4">
    <source>
        <dbReference type="ARBA" id="ARBA00023136"/>
    </source>
</evidence>
<feature type="domain" description="Major facilitator superfamily (MFS) profile" evidence="7">
    <location>
        <begin position="206"/>
        <end position="404"/>
    </location>
</feature>
<feature type="transmembrane region" description="Helical" evidence="6">
    <location>
        <begin position="357"/>
        <end position="375"/>
    </location>
</feature>
<dbReference type="AlphaFoldDB" id="A0A372LVZ4"/>
<evidence type="ECO:0000313" key="8">
    <source>
        <dbReference type="EMBL" id="RFU82842.1"/>
    </source>
</evidence>
<dbReference type="InterPro" id="IPR051788">
    <property type="entry name" value="MFS_Transporter"/>
</dbReference>
<evidence type="ECO:0000313" key="9">
    <source>
        <dbReference type="Proteomes" id="UP000263094"/>
    </source>
</evidence>
<dbReference type="CDD" id="cd17393">
    <property type="entry name" value="MFS_MosC_like"/>
    <property type="match status" value="1"/>
</dbReference>
<dbReference type="Pfam" id="PF07690">
    <property type="entry name" value="MFS_1"/>
    <property type="match status" value="1"/>
</dbReference>
<reference evidence="8 9" key="1">
    <citation type="submission" date="2018-08" db="EMBL/GenBank/DDBJ databases">
        <title>Isolation, diversity and antifungal activity of Actinobacteria from wheat.</title>
        <authorList>
            <person name="Han C."/>
        </authorList>
    </citation>
    <scope>NUCLEOTIDE SEQUENCE [LARGE SCALE GENOMIC DNA]</scope>
    <source>
        <strain evidence="8 9">NEAU-YY421</strain>
    </source>
</reference>
<evidence type="ECO:0000256" key="2">
    <source>
        <dbReference type="ARBA" id="ARBA00022692"/>
    </source>
</evidence>
<keyword evidence="2 6" id="KW-0812">Transmembrane</keyword>
<evidence type="ECO:0000256" key="6">
    <source>
        <dbReference type="SAM" id="Phobius"/>
    </source>
</evidence>
<dbReference type="Proteomes" id="UP000263094">
    <property type="component" value="Unassembled WGS sequence"/>
</dbReference>
<dbReference type="PROSITE" id="PS50850">
    <property type="entry name" value="MFS"/>
    <property type="match status" value="1"/>
</dbReference>
<dbReference type="PANTHER" id="PTHR23514">
    <property type="entry name" value="BYPASS OF STOP CODON PROTEIN 6"/>
    <property type="match status" value="1"/>
</dbReference>
<feature type="transmembrane region" description="Helical" evidence="6">
    <location>
        <begin position="12"/>
        <end position="31"/>
    </location>
</feature>
<dbReference type="GO" id="GO:0005886">
    <property type="term" value="C:plasma membrane"/>
    <property type="evidence" value="ECO:0007669"/>
    <property type="project" value="UniProtKB-SubCell"/>
</dbReference>
<feature type="transmembrane region" description="Helical" evidence="6">
    <location>
        <begin position="335"/>
        <end position="351"/>
    </location>
</feature>
<comment type="subcellular location">
    <subcellularLocation>
        <location evidence="1">Cell membrane</location>
        <topology evidence="1">Multi-pass membrane protein</topology>
    </subcellularLocation>
</comment>
<dbReference type="FunFam" id="1.20.1250.20:FF:000852">
    <property type="entry name" value="Predicted arabinose efflux permease, MFS family"/>
    <property type="match status" value="1"/>
</dbReference>
<keyword evidence="9" id="KW-1185">Reference proteome</keyword>
<dbReference type="PANTHER" id="PTHR23514:SF13">
    <property type="entry name" value="INNER MEMBRANE PROTEIN YBJJ"/>
    <property type="match status" value="1"/>
</dbReference>
<accession>A0A372LVZ4</accession>
<feature type="transmembrane region" description="Helical" evidence="6">
    <location>
        <begin position="300"/>
        <end position="323"/>
    </location>
</feature>
<dbReference type="EMBL" id="QUAK01000231">
    <property type="protein sequence ID" value="RFU82842.1"/>
    <property type="molecule type" value="Genomic_DNA"/>
</dbReference>
<feature type="region of interest" description="Disordered" evidence="5">
    <location>
        <begin position="385"/>
        <end position="404"/>
    </location>
</feature>
<feature type="transmembrane region" description="Helical" evidence="6">
    <location>
        <begin position="43"/>
        <end position="63"/>
    </location>
</feature>
<gene>
    <name evidence="8" type="ORF">DY218_30995</name>
</gene>
<dbReference type="InterPro" id="IPR036259">
    <property type="entry name" value="MFS_trans_sf"/>
</dbReference>
<evidence type="ECO:0000259" key="7">
    <source>
        <dbReference type="PROSITE" id="PS50850"/>
    </source>
</evidence>
<keyword evidence="4 6" id="KW-0472">Membrane</keyword>
<comment type="caution">
    <text evidence="8">The sequence shown here is derived from an EMBL/GenBank/DDBJ whole genome shotgun (WGS) entry which is preliminary data.</text>
</comment>
<feature type="transmembrane region" description="Helical" evidence="6">
    <location>
        <begin position="161"/>
        <end position="184"/>
    </location>
</feature>
<dbReference type="GO" id="GO:0022857">
    <property type="term" value="F:transmembrane transporter activity"/>
    <property type="evidence" value="ECO:0007669"/>
    <property type="project" value="InterPro"/>
</dbReference>
<feature type="transmembrane region" description="Helical" evidence="6">
    <location>
        <begin position="205"/>
        <end position="226"/>
    </location>
</feature>
<feature type="compositionally biased region" description="Basic and acidic residues" evidence="5">
    <location>
        <begin position="385"/>
        <end position="396"/>
    </location>
</feature>
<sequence length="404" mass="42386">MTDARLRYGRSALALSFFVQGVAFALLVTRIPAIQDRYGISDGLLPVFLAAVPVLAGAGSVATEHLVKRISPRHVLRWSQPVVLLALLGVGAGEVLWQVALCLGAFGIAVGALDASMNMLGVSLQRAYGRSIMLGFHAAYSLGGIVGASLAWVGARGELSLFVSYLPVVAVLLPAAFVGSRWYAEGRAGGDEQQGGSGGGPSLKLLWPLCFVMAFAYIGDSTVSNWSAKYLQDVLGSSEQLATVPYNIYMVTTLIGRTVGDVGVRRFGPVRVVRCGTVLAAVGFAVVAGAPGAWVGMLGFTFLGLGLCVIVPQTFAAAGRLFPGRSDTAIARLNIFNYVGFLVGSPLVGALGDAWNYRGAMLVPMVLVLVTLLYARSFAQDPDRYGGGHERPRTADVGRSSNGL</sequence>
<feature type="transmembrane region" description="Helical" evidence="6">
    <location>
        <begin position="276"/>
        <end position="294"/>
    </location>
</feature>
<proteinExistence type="predicted"/>
<dbReference type="OrthoDB" id="3864150at2"/>
<dbReference type="SUPFAM" id="SSF103473">
    <property type="entry name" value="MFS general substrate transporter"/>
    <property type="match status" value="1"/>
</dbReference>
<feature type="transmembrane region" description="Helical" evidence="6">
    <location>
        <begin position="98"/>
        <end position="120"/>
    </location>
</feature>
<evidence type="ECO:0000256" key="5">
    <source>
        <dbReference type="SAM" id="MobiDB-lite"/>
    </source>
</evidence>